<evidence type="ECO:0000313" key="2">
    <source>
        <dbReference type="EMBL" id="KAG8490634.1"/>
    </source>
</evidence>
<reference evidence="2 3" key="1">
    <citation type="journal article" date="2021" name="bioRxiv">
        <title>The Gossypium anomalum genome as a resource for cotton improvement and evolutionary analysis of hybrid incompatibility.</title>
        <authorList>
            <person name="Grover C.E."/>
            <person name="Yuan D."/>
            <person name="Arick M.A."/>
            <person name="Miller E.R."/>
            <person name="Hu G."/>
            <person name="Peterson D.G."/>
            <person name="Wendel J.F."/>
            <person name="Udall J.A."/>
        </authorList>
    </citation>
    <scope>NUCLEOTIDE SEQUENCE [LARGE SCALE GENOMIC DNA]</scope>
    <source>
        <strain evidence="2">JFW-Udall</strain>
        <tissue evidence="2">Leaf</tissue>
    </source>
</reference>
<dbReference type="GO" id="GO:0004523">
    <property type="term" value="F:RNA-DNA hybrid ribonuclease activity"/>
    <property type="evidence" value="ECO:0007669"/>
    <property type="project" value="InterPro"/>
</dbReference>
<dbReference type="Proteomes" id="UP000701853">
    <property type="component" value="Chromosome 6"/>
</dbReference>
<keyword evidence="3" id="KW-1185">Reference proteome</keyword>
<comment type="caution">
    <text evidence="2">The sequence shown here is derived from an EMBL/GenBank/DDBJ whole genome shotgun (WGS) entry which is preliminary data.</text>
</comment>
<gene>
    <name evidence="2" type="ORF">CXB51_013838</name>
</gene>
<dbReference type="InterPro" id="IPR036397">
    <property type="entry name" value="RNaseH_sf"/>
</dbReference>
<dbReference type="CDD" id="cd06222">
    <property type="entry name" value="RNase_H_like"/>
    <property type="match status" value="1"/>
</dbReference>
<feature type="domain" description="RNase H type-1" evidence="1">
    <location>
        <begin position="20"/>
        <end position="141"/>
    </location>
</feature>
<dbReference type="AlphaFoldDB" id="A0A8J5YQG6"/>
<dbReference type="EMBL" id="JAHUZN010000006">
    <property type="protein sequence ID" value="KAG8490634.1"/>
    <property type="molecule type" value="Genomic_DNA"/>
</dbReference>
<dbReference type="Gene3D" id="3.30.420.10">
    <property type="entry name" value="Ribonuclease H-like superfamily/Ribonuclease H"/>
    <property type="match status" value="1"/>
</dbReference>
<sequence length="170" mass="19561">MTKPKRNVLETPMEGQIKANFDATYSQQDITANAGIIIRNHERSVMGTCSYPLGMTRDPTIAEVKECLQAVIFWEEMGFQNQVVEGNALTVIKKIKSDLMDRSVIGNIIYEIQRRNHNFITLSFEHTPRKTNEAAHALASRRYNLDNPIYWVEEVPTEIEPIIVNDQRRL</sequence>
<proteinExistence type="predicted"/>
<dbReference type="OrthoDB" id="1002400at2759"/>
<evidence type="ECO:0000313" key="3">
    <source>
        <dbReference type="Proteomes" id="UP000701853"/>
    </source>
</evidence>
<name>A0A8J5YQG6_9ROSI</name>
<protein>
    <recommendedName>
        <fullName evidence="1">RNase H type-1 domain-containing protein</fullName>
    </recommendedName>
</protein>
<dbReference type="InterPro" id="IPR002156">
    <property type="entry name" value="RNaseH_domain"/>
</dbReference>
<dbReference type="Pfam" id="PF13456">
    <property type="entry name" value="RVT_3"/>
    <property type="match status" value="1"/>
</dbReference>
<accession>A0A8J5YQG6</accession>
<evidence type="ECO:0000259" key="1">
    <source>
        <dbReference type="Pfam" id="PF13456"/>
    </source>
</evidence>
<organism evidence="2 3">
    <name type="scientific">Gossypium anomalum</name>
    <dbReference type="NCBI Taxonomy" id="47600"/>
    <lineage>
        <taxon>Eukaryota</taxon>
        <taxon>Viridiplantae</taxon>
        <taxon>Streptophyta</taxon>
        <taxon>Embryophyta</taxon>
        <taxon>Tracheophyta</taxon>
        <taxon>Spermatophyta</taxon>
        <taxon>Magnoliopsida</taxon>
        <taxon>eudicotyledons</taxon>
        <taxon>Gunneridae</taxon>
        <taxon>Pentapetalae</taxon>
        <taxon>rosids</taxon>
        <taxon>malvids</taxon>
        <taxon>Malvales</taxon>
        <taxon>Malvaceae</taxon>
        <taxon>Malvoideae</taxon>
        <taxon>Gossypium</taxon>
    </lineage>
</organism>
<dbReference type="GO" id="GO:0003676">
    <property type="term" value="F:nucleic acid binding"/>
    <property type="evidence" value="ECO:0007669"/>
    <property type="project" value="InterPro"/>
</dbReference>
<dbReference type="InterPro" id="IPR052929">
    <property type="entry name" value="RNase_H-like_EbsB-rel"/>
</dbReference>
<dbReference type="PANTHER" id="PTHR47074:SF61">
    <property type="entry name" value="RNASE H TYPE-1 DOMAIN-CONTAINING PROTEIN"/>
    <property type="match status" value="1"/>
</dbReference>
<dbReference type="InterPro" id="IPR044730">
    <property type="entry name" value="RNase_H-like_dom_plant"/>
</dbReference>
<dbReference type="PANTHER" id="PTHR47074">
    <property type="entry name" value="BNAC02G40300D PROTEIN"/>
    <property type="match status" value="1"/>
</dbReference>